<proteinExistence type="predicted"/>
<comment type="caution">
    <text evidence="1">The sequence shown here is derived from an EMBL/GenBank/DDBJ whole genome shotgun (WGS) entry which is preliminary data.</text>
</comment>
<evidence type="ECO:0008006" key="2">
    <source>
        <dbReference type="Google" id="ProtNLM"/>
    </source>
</evidence>
<dbReference type="InterPro" id="IPR027417">
    <property type="entry name" value="P-loop_NTPase"/>
</dbReference>
<dbReference type="EMBL" id="VSSQ01017553">
    <property type="protein sequence ID" value="MPM59969.1"/>
    <property type="molecule type" value="Genomic_DNA"/>
</dbReference>
<organism evidence="1">
    <name type="scientific">bioreactor metagenome</name>
    <dbReference type="NCBI Taxonomy" id="1076179"/>
    <lineage>
        <taxon>unclassified sequences</taxon>
        <taxon>metagenomes</taxon>
        <taxon>ecological metagenomes</taxon>
    </lineage>
</organism>
<reference evidence="1" key="1">
    <citation type="submission" date="2019-08" db="EMBL/GenBank/DDBJ databases">
        <authorList>
            <person name="Kucharzyk K."/>
            <person name="Murdoch R.W."/>
            <person name="Higgins S."/>
            <person name="Loffler F."/>
        </authorList>
    </citation>
    <scope>NUCLEOTIDE SEQUENCE</scope>
</reference>
<accession>A0A645B3H0</accession>
<name>A0A645B3H0_9ZZZZ</name>
<evidence type="ECO:0000313" key="1">
    <source>
        <dbReference type="EMBL" id="MPM59969.1"/>
    </source>
</evidence>
<dbReference type="Gene3D" id="3.40.50.300">
    <property type="entry name" value="P-loop containing nucleotide triphosphate hydrolases"/>
    <property type="match status" value="1"/>
</dbReference>
<dbReference type="PANTHER" id="PTHR43581">
    <property type="entry name" value="ATP/GTP PHOSPHATASE"/>
    <property type="match status" value="1"/>
</dbReference>
<protein>
    <recommendedName>
        <fullName evidence="2">ATPase AAA-type core domain-containing protein</fullName>
    </recommendedName>
</protein>
<gene>
    <name evidence="1" type="ORF">SDC9_106815</name>
</gene>
<dbReference type="AlphaFoldDB" id="A0A645B3H0"/>
<dbReference type="InterPro" id="IPR051396">
    <property type="entry name" value="Bact_Antivir_Def_Nuclease"/>
</dbReference>
<dbReference type="PANTHER" id="PTHR43581:SF3">
    <property type="entry name" value="AAA+ ATPASE DOMAIN-CONTAINING PROTEIN"/>
    <property type="match status" value="1"/>
</dbReference>
<dbReference type="SUPFAM" id="SSF52540">
    <property type="entry name" value="P-loop containing nucleoside triphosphate hydrolases"/>
    <property type="match status" value="1"/>
</dbReference>
<sequence>MSESSASDDYYVSLLENRKDIVFDKSGILPDCIRNKNSYNFRDKVVKIISNGTPIDDRLFQNLKDHITSEEKSISFNDPNKSFRQIMTVLSDLKVTYTATSEPDPTGDGKFTEKFGYELSDTVRRYERVKIKQKDLVCKPDQPNQFMLNLLKILDYEKGALDTAYSGAGNLRYKLENDLNRTLEEVSDELNDLLNINDKKYTLKIKLERENIELFITRGDGIPLNLDRQSEGFTWLFDLYFNMIKFEKFKPGDIILLDEFRNSLSFATIRELTKKLREYAKKNGLTFVLATQNPMAIDIHHLDEVRLLVPRDDGSTHIINDFDQFGGDGNHDIMAPILGGLTVSRNYMRSDNRKTVFVEGSTDYFYLTAFCEALRQRGTEYDIDFIPINGVGSKKDSPKNVVGQIISIERNPTIFTDSDYAGTEFKKAAESKHISPSSIAEVLGNGKKVIEDAFSPADAEKLGIKTKDGDSNKKFDHAACLSYKIPQIYDELEDETKSNFMKIIDYVMDQ</sequence>